<dbReference type="Proteomes" id="UP001162992">
    <property type="component" value="Chromosome 5"/>
</dbReference>
<sequence length="109" mass="11641">MNSEPKAEAVPGIGAPVGFADPFRTVNSGIQGLATVATPAIDSWPSSLQFSNMATIQAALLTVCHRNLFQSLESDQLTRYGLDCGSQSTTIIFSLSWITNYNTLSVVCQ</sequence>
<name>A0ACC2DS19_DIPCM</name>
<gene>
    <name evidence="1" type="ORF">O6H91_05G104800</name>
</gene>
<accession>A0ACC2DS19</accession>
<reference evidence="2" key="1">
    <citation type="journal article" date="2024" name="Proc. Natl. Acad. Sci. U.S.A.">
        <title>Extraordinary preservation of gene collinearity over three hundred million years revealed in homosporous lycophytes.</title>
        <authorList>
            <person name="Li C."/>
            <person name="Wickell D."/>
            <person name="Kuo L.Y."/>
            <person name="Chen X."/>
            <person name="Nie B."/>
            <person name="Liao X."/>
            <person name="Peng D."/>
            <person name="Ji J."/>
            <person name="Jenkins J."/>
            <person name="Williams M."/>
            <person name="Shu S."/>
            <person name="Plott C."/>
            <person name="Barry K."/>
            <person name="Rajasekar S."/>
            <person name="Grimwood J."/>
            <person name="Han X."/>
            <person name="Sun S."/>
            <person name="Hou Z."/>
            <person name="He W."/>
            <person name="Dai G."/>
            <person name="Sun C."/>
            <person name="Schmutz J."/>
            <person name="Leebens-Mack J.H."/>
            <person name="Li F.W."/>
            <person name="Wang L."/>
        </authorList>
    </citation>
    <scope>NUCLEOTIDE SEQUENCE [LARGE SCALE GENOMIC DNA]</scope>
    <source>
        <strain evidence="2">cv. PW_Plant_1</strain>
    </source>
</reference>
<protein>
    <submittedName>
        <fullName evidence="1">Uncharacterized protein</fullName>
    </submittedName>
</protein>
<evidence type="ECO:0000313" key="2">
    <source>
        <dbReference type="Proteomes" id="UP001162992"/>
    </source>
</evidence>
<comment type="caution">
    <text evidence="1">The sequence shown here is derived from an EMBL/GenBank/DDBJ whole genome shotgun (WGS) entry which is preliminary data.</text>
</comment>
<dbReference type="EMBL" id="CM055096">
    <property type="protein sequence ID" value="KAJ7556927.1"/>
    <property type="molecule type" value="Genomic_DNA"/>
</dbReference>
<proteinExistence type="predicted"/>
<keyword evidence="2" id="KW-1185">Reference proteome</keyword>
<organism evidence="1 2">
    <name type="scientific">Diphasiastrum complanatum</name>
    <name type="common">Issler's clubmoss</name>
    <name type="synonym">Lycopodium complanatum</name>
    <dbReference type="NCBI Taxonomy" id="34168"/>
    <lineage>
        <taxon>Eukaryota</taxon>
        <taxon>Viridiplantae</taxon>
        <taxon>Streptophyta</taxon>
        <taxon>Embryophyta</taxon>
        <taxon>Tracheophyta</taxon>
        <taxon>Lycopodiopsida</taxon>
        <taxon>Lycopodiales</taxon>
        <taxon>Lycopodiaceae</taxon>
        <taxon>Lycopodioideae</taxon>
        <taxon>Diphasiastrum</taxon>
    </lineage>
</organism>
<evidence type="ECO:0000313" key="1">
    <source>
        <dbReference type="EMBL" id="KAJ7556927.1"/>
    </source>
</evidence>